<dbReference type="STRING" id="1125725.HMPREF1325_2579"/>
<evidence type="ECO:0000313" key="2">
    <source>
        <dbReference type="EMBL" id="ERF60290.1"/>
    </source>
</evidence>
<comment type="caution">
    <text evidence="2">The sequence shown here is derived from an EMBL/GenBank/DDBJ whole genome shotgun (WGS) entry which is preliminary data.</text>
</comment>
<evidence type="ECO:0000256" key="1">
    <source>
        <dbReference type="SAM" id="SignalP"/>
    </source>
</evidence>
<feature type="signal peptide" evidence="1">
    <location>
        <begin position="1"/>
        <end position="21"/>
    </location>
</feature>
<reference evidence="4 5" key="1">
    <citation type="submission" date="2013-08" db="EMBL/GenBank/DDBJ databases">
        <authorList>
            <person name="Durkin A.S."/>
            <person name="Haft D.R."/>
            <person name="McCorrison J."/>
            <person name="Torralba M."/>
            <person name="Gillis M."/>
            <person name="Haft D.H."/>
            <person name="Methe B."/>
            <person name="Sutton G."/>
            <person name="Nelson K.E."/>
        </authorList>
    </citation>
    <scope>NUCLEOTIDE SEQUENCE [LARGE SCALE GENOMIC DNA]</scope>
    <source>
        <strain evidence="3 5">ATCC 35536</strain>
        <strain evidence="2 4">VPI DR56BR1116</strain>
    </source>
</reference>
<keyword evidence="5" id="KW-1185">Reference proteome</keyword>
<evidence type="ECO:0000313" key="4">
    <source>
        <dbReference type="Proteomes" id="UP000016412"/>
    </source>
</evidence>
<keyword evidence="1" id="KW-0732">Signal</keyword>
<name>U1GQM8_TRESO</name>
<organism evidence="2 4">
    <name type="scientific">Treponema socranskii subsp. socranskii VPI DR56BR1116 = ATCC 35536</name>
    <dbReference type="NCBI Taxonomy" id="1125725"/>
    <lineage>
        <taxon>Bacteria</taxon>
        <taxon>Pseudomonadati</taxon>
        <taxon>Spirochaetota</taxon>
        <taxon>Spirochaetia</taxon>
        <taxon>Spirochaetales</taxon>
        <taxon>Treponemataceae</taxon>
        <taxon>Treponema</taxon>
    </lineage>
</organism>
<dbReference type="Proteomes" id="UP000016412">
    <property type="component" value="Unassembled WGS sequence"/>
</dbReference>
<sequence>MKHVGKGIVVFAIFAALGVFASCKSTKRGGAIAEYRYGMTVGDKTGYTFYRFYGNDTFSRGAYGRDGSKSGEIETERGTYSGDLSADGALTLTVTSTFNALGGTWLGVSAPEAESGKIVGDTFEFNGIRYVRSGGKSAGER</sequence>
<dbReference type="EMBL" id="AVQI01000084">
    <property type="protein sequence ID" value="ERJ97623.1"/>
    <property type="molecule type" value="Genomic_DNA"/>
</dbReference>
<gene>
    <name evidence="3" type="ORF">HMPREF0860_0365</name>
    <name evidence="2" type="ORF">HMPREF1325_2579</name>
</gene>
<dbReference type="Proteomes" id="UP000016646">
    <property type="component" value="Unassembled WGS sequence"/>
</dbReference>
<feature type="chain" id="PRO_5004612692" evidence="1">
    <location>
        <begin position="22"/>
        <end position="141"/>
    </location>
</feature>
<evidence type="ECO:0000313" key="5">
    <source>
        <dbReference type="Proteomes" id="UP000016646"/>
    </source>
</evidence>
<proteinExistence type="predicted"/>
<dbReference type="PROSITE" id="PS51257">
    <property type="entry name" value="PROKAR_LIPOPROTEIN"/>
    <property type="match status" value="1"/>
</dbReference>
<dbReference type="RefSeq" id="WP_021330689.1">
    <property type="nucleotide sequence ID" value="NZ_AUZJ01000043.1"/>
</dbReference>
<accession>U1GQM8</accession>
<protein>
    <submittedName>
        <fullName evidence="2 3">Lipoprotein</fullName>
    </submittedName>
</protein>
<dbReference type="AlphaFoldDB" id="U1GQM8"/>
<evidence type="ECO:0000313" key="3">
    <source>
        <dbReference type="EMBL" id="ERJ97623.1"/>
    </source>
</evidence>
<dbReference type="EMBL" id="AUZJ01000043">
    <property type="protein sequence ID" value="ERF60290.1"/>
    <property type="molecule type" value="Genomic_DNA"/>
</dbReference>
<keyword evidence="2" id="KW-0449">Lipoprotein</keyword>
<dbReference type="PATRIC" id="fig|1125725.3.peg.1753"/>